<keyword evidence="2 5" id="KW-0547">Nucleotide-binding</keyword>
<dbReference type="Pfam" id="PF00069">
    <property type="entry name" value="Pkinase"/>
    <property type="match status" value="1"/>
</dbReference>
<evidence type="ECO:0000256" key="1">
    <source>
        <dbReference type="ARBA" id="ARBA00022679"/>
    </source>
</evidence>
<dbReference type="Gene3D" id="3.30.200.20">
    <property type="entry name" value="Phosphorylase Kinase, domain 1"/>
    <property type="match status" value="1"/>
</dbReference>
<dbReference type="EnsemblPlants" id="TraesCS2B02G034700.1">
    <property type="protein sequence ID" value="TraesCS2B02G034700.1"/>
    <property type="gene ID" value="TraesCS2B02G034700"/>
</dbReference>
<dbReference type="Gene3D" id="1.10.510.10">
    <property type="entry name" value="Transferase(Phosphotransferase) domain 1"/>
    <property type="match status" value="1"/>
</dbReference>
<evidence type="ECO:0000256" key="2">
    <source>
        <dbReference type="ARBA" id="ARBA00022741"/>
    </source>
</evidence>
<dbReference type="RefSeq" id="XP_044321446.1">
    <property type="nucleotide sequence ID" value="XM_044465511.1"/>
</dbReference>
<protein>
    <recommendedName>
        <fullName evidence="7">Protein kinase domain-containing protein</fullName>
    </recommendedName>
</protein>
<keyword evidence="6" id="KW-0723">Serine/threonine-protein kinase</keyword>
<dbReference type="PROSITE" id="PS00107">
    <property type="entry name" value="PROTEIN_KINASE_ATP"/>
    <property type="match status" value="1"/>
</dbReference>
<evidence type="ECO:0000313" key="8">
    <source>
        <dbReference type="EnsemblPlants" id="TraesCS2B02G034700.1"/>
    </source>
</evidence>
<feature type="domain" description="Protein kinase" evidence="7">
    <location>
        <begin position="23"/>
        <end position="311"/>
    </location>
</feature>
<dbReference type="PANTHER" id="PTHR45707:SF76">
    <property type="entry name" value="PROTEIN KINASE DOMAIN-CONTAINING PROTEIN"/>
    <property type="match status" value="1"/>
</dbReference>
<dbReference type="PROSITE" id="PS50011">
    <property type="entry name" value="PROTEIN_KINASE_DOM"/>
    <property type="match status" value="1"/>
</dbReference>
<dbReference type="OMA" id="HDTIEVN"/>
<dbReference type="PANTHER" id="PTHR45707">
    <property type="entry name" value="C2 CALCIUM/LIPID-BINDING PLANT PHOSPHORIBOSYLTRANSFERASE FAMILY PROTEIN"/>
    <property type="match status" value="1"/>
</dbReference>
<dbReference type="RefSeq" id="XP_044321447.1">
    <property type="nucleotide sequence ID" value="XM_044465512.1"/>
</dbReference>
<dbReference type="Gramene" id="TraesCS2B02G034700.1">
    <property type="protein sequence ID" value="TraesCS2B02G034700.1"/>
    <property type="gene ID" value="TraesCS2B02G034700"/>
</dbReference>
<reference evidence="8" key="2">
    <citation type="submission" date="2018-10" db="UniProtKB">
        <authorList>
            <consortium name="EnsemblPlants"/>
        </authorList>
    </citation>
    <scope>IDENTIFICATION</scope>
</reference>
<evidence type="ECO:0000259" key="7">
    <source>
        <dbReference type="PROSITE" id="PS50011"/>
    </source>
</evidence>
<keyword evidence="1" id="KW-0808">Transferase</keyword>
<dbReference type="GO" id="GO:0005524">
    <property type="term" value="F:ATP binding"/>
    <property type="evidence" value="ECO:0007669"/>
    <property type="project" value="UniProtKB-UniRule"/>
</dbReference>
<organism evidence="8">
    <name type="scientific">Triticum aestivum</name>
    <name type="common">Wheat</name>
    <dbReference type="NCBI Taxonomy" id="4565"/>
    <lineage>
        <taxon>Eukaryota</taxon>
        <taxon>Viridiplantae</taxon>
        <taxon>Streptophyta</taxon>
        <taxon>Embryophyta</taxon>
        <taxon>Tracheophyta</taxon>
        <taxon>Spermatophyta</taxon>
        <taxon>Magnoliopsida</taxon>
        <taxon>Liliopsida</taxon>
        <taxon>Poales</taxon>
        <taxon>Poaceae</taxon>
        <taxon>BOP clade</taxon>
        <taxon>Pooideae</taxon>
        <taxon>Triticodae</taxon>
        <taxon>Triticeae</taxon>
        <taxon>Triticinae</taxon>
        <taxon>Triticum</taxon>
    </lineage>
</organism>
<dbReference type="Gramene" id="TraesSTA2B03G00828980.1">
    <property type="protein sequence ID" value="TraesSTA2B03G00828980.1"/>
    <property type="gene ID" value="TraesSTA2B03G00828980"/>
</dbReference>
<dbReference type="PIRSF" id="PIRSF000654">
    <property type="entry name" value="Integrin-linked_kinase"/>
    <property type="match status" value="1"/>
</dbReference>
<dbReference type="SMR" id="A0A3B6BXJ9"/>
<dbReference type="FunFam" id="1.10.510.10:FF:000625">
    <property type="entry name" value="Cysteine-rich receptor-like protein kinase 6"/>
    <property type="match status" value="1"/>
</dbReference>
<accession>A0A3B6BXJ9</accession>
<comment type="similarity">
    <text evidence="6">Belongs to the protein kinase superfamily.</text>
</comment>
<dbReference type="RefSeq" id="XP_044321445.1">
    <property type="nucleotide sequence ID" value="XM_044465510.1"/>
</dbReference>
<dbReference type="SUPFAM" id="SSF56112">
    <property type="entry name" value="Protein kinase-like (PK-like)"/>
    <property type="match status" value="1"/>
</dbReference>
<sequence>MGHGGVAPKFMPFHLLEEMTDRFSEHRSLGSGSYGKVYMGVEKNGKKIAVKMLHDTIEVNDDQFDTECLNLACLQHNNIVQLVGYCHDTKREYVWHDGKLVPAHGTKRALCLEYMNNGTLEKFLSDESKAHDWCTRFSIIKGICNGLKYLHKDLESPMYHLDLKLANILLNENMVPKIADFGLSRLFEGQKTQRTKSIIGTRGYLPPEYCNGEIISNKFDIYSLGVVIIKIMTGPRGYFSSAEIPSWEFIKNVHEEWRKRLQVTSEYLLESYSKQVKRCIEIAVSCLETDRNKRPSIWDIVHELNKTYTMLQFGSGLTNDQGLSFSSIDQSPRLKMTTSSANCMMLTSRSLRIANNLPQY</sequence>
<name>A0A3B6BXJ9_WHEAT</name>
<dbReference type="SMART" id="SM00220">
    <property type="entry name" value="S_TKc"/>
    <property type="match status" value="1"/>
</dbReference>
<proteinExistence type="inferred from homology"/>
<dbReference type="OrthoDB" id="686240at2759"/>
<keyword evidence="4 5" id="KW-0067">ATP-binding</keyword>
<feature type="binding site" evidence="5">
    <location>
        <position position="51"/>
    </location>
    <ligand>
        <name>ATP</name>
        <dbReference type="ChEBI" id="CHEBI:30616"/>
    </ligand>
</feature>
<dbReference type="AlphaFoldDB" id="A0A3B6BXJ9"/>
<gene>
    <name evidence="8" type="primary">LOC123043155</name>
</gene>
<dbReference type="InterPro" id="IPR000719">
    <property type="entry name" value="Prot_kinase_dom"/>
</dbReference>
<evidence type="ECO:0000256" key="4">
    <source>
        <dbReference type="ARBA" id="ARBA00022840"/>
    </source>
</evidence>
<dbReference type="Gramene" id="TraesCS2B03G0072200.1">
    <property type="protein sequence ID" value="TraesCS2B03G0072200.1.CDS"/>
    <property type="gene ID" value="TraesCS2B03G0072200"/>
</dbReference>
<evidence type="ECO:0000256" key="6">
    <source>
        <dbReference type="RuleBase" id="RU000304"/>
    </source>
</evidence>
<dbReference type="InterPro" id="IPR017441">
    <property type="entry name" value="Protein_kinase_ATP_BS"/>
</dbReference>
<evidence type="ECO:0000256" key="3">
    <source>
        <dbReference type="ARBA" id="ARBA00022777"/>
    </source>
</evidence>
<evidence type="ECO:0000313" key="9">
    <source>
        <dbReference type="Proteomes" id="UP000019116"/>
    </source>
</evidence>
<dbReference type="RefSeq" id="XP_044321448.1">
    <property type="nucleotide sequence ID" value="XM_044465513.1"/>
</dbReference>
<dbReference type="GeneID" id="123043155"/>
<dbReference type="InterPro" id="IPR008271">
    <property type="entry name" value="Ser/Thr_kinase_AS"/>
</dbReference>
<keyword evidence="3" id="KW-0418">Kinase</keyword>
<reference evidence="8" key="1">
    <citation type="submission" date="2018-08" db="EMBL/GenBank/DDBJ databases">
        <authorList>
            <person name="Rossello M."/>
        </authorList>
    </citation>
    <scope>NUCLEOTIDE SEQUENCE [LARGE SCALE GENOMIC DNA]</scope>
    <source>
        <strain evidence="8">cv. Chinese Spring</strain>
    </source>
</reference>
<dbReference type="InterPro" id="IPR011009">
    <property type="entry name" value="Kinase-like_dom_sf"/>
</dbReference>
<dbReference type="GO" id="GO:0004674">
    <property type="term" value="F:protein serine/threonine kinase activity"/>
    <property type="evidence" value="ECO:0007669"/>
    <property type="project" value="UniProtKB-KW"/>
</dbReference>
<dbReference type="PROSITE" id="PS00108">
    <property type="entry name" value="PROTEIN_KINASE_ST"/>
    <property type="match status" value="1"/>
</dbReference>
<keyword evidence="9" id="KW-1185">Reference proteome</keyword>
<dbReference type="Proteomes" id="UP000019116">
    <property type="component" value="Chromosome 2B"/>
</dbReference>
<evidence type="ECO:0000256" key="5">
    <source>
        <dbReference type="PROSITE-ProRule" id="PRU10141"/>
    </source>
</evidence>